<evidence type="ECO:0000313" key="3">
    <source>
        <dbReference type="Proteomes" id="UP001233999"/>
    </source>
</evidence>
<comment type="caution">
    <text evidence="2">The sequence shown here is derived from an EMBL/GenBank/DDBJ whole genome shotgun (WGS) entry which is preliminary data.</text>
</comment>
<evidence type="ECO:0000313" key="2">
    <source>
        <dbReference type="EMBL" id="KAJ9591408.1"/>
    </source>
</evidence>
<keyword evidence="3" id="KW-1185">Reference proteome</keyword>
<proteinExistence type="predicted"/>
<evidence type="ECO:0000256" key="1">
    <source>
        <dbReference type="SAM" id="MobiDB-lite"/>
    </source>
</evidence>
<sequence>MLDLVIIKSSKKPEMMTGDSWYDRRQASLEISNRSLRVTDLPQVPDPLLSQTQVPNRIHVHYCHIHYRSRHHHRRCRDSNCDISISNRRSLRQDGSNTYTENTFTNHKLSRGSPEGDNARNNYRRPRSSHLEIVWPEQYPRPRKHSVRLAASALNWFSHLMDWLTLANFWPTDSLLFIKKIPWTMPPPVPPRRIRCNVIEPEW</sequence>
<feature type="region of interest" description="Disordered" evidence="1">
    <location>
        <begin position="92"/>
        <end position="123"/>
    </location>
</feature>
<gene>
    <name evidence="2" type="ORF">L9F63_002014</name>
</gene>
<dbReference type="Proteomes" id="UP001233999">
    <property type="component" value="Unassembled WGS sequence"/>
</dbReference>
<protein>
    <submittedName>
        <fullName evidence="2">Uncharacterized protein</fullName>
    </submittedName>
</protein>
<reference evidence="2" key="2">
    <citation type="submission" date="2023-05" db="EMBL/GenBank/DDBJ databases">
        <authorList>
            <person name="Fouks B."/>
        </authorList>
    </citation>
    <scope>NUCLEOTIDE SEQUENCE</scope>
    <source>
        <strain evidence="2">Stay&amp;Tobe</strain>
        <tissue evidence="2">Testes</tissue>
    </source>
</reference>
<reference evidence="2" key="1">
    <citation type="journal article" date="2023" name="IScience">
        <title>Live-bearing cockroach genome reveals convergent evolutionary mechanisms linked to viviparity in insects and beyond.</title>
        <authorList>
            <person name="Fouks B."/>
            <person name="Harrison M.C."/>
            <person name="Mikhailova A.A."/>
            <person name="Marchal E."/>
            <person name="English S."/>
            <person name="Carruthers M."/>
            <person name="Jennings E.C."/>
            <person name="Chiamaka E.L."/>
            <person name="Frigard R.A."/>
            <person name="Pippel M."/>
            <person name="Attardo G.M."/>
            <person name="Benoit J.B."/>
            <person name="Bornberg-Bauer E."/>
            <person name="Tobe S.S."/>
        </authorList>
    </citation>
    <scope>NUCLEOTIDE SEQUENCE</scope>
    <source>
        <strain evidence="2">Stay&amp;Tobe</strain>
    </source>
</reference>
<feature type="compositionally biased region" description="Polar residues" evidence="1">
    <location>
        <begin position="92"/>
        <end position="107"/>
    </location>
</feature>
<accession>A0AAD8A2Y6</accession>
<dbReference type="AlphaFoldDB" id="A0AAD8A2Y6"/>
<name>A0AAD8A2Y6_DIPPU</name>
<organism evidence="2 3">
    <name type="scientific">Diploptera punctata</name>
    <name type="common">Pacific beetle cockroach</name>
    <dbReference type="NCBI Taxonomy" id="6984"/>
    <lineage>
        <taxon>Eukaryota</taxon>
        <taxon>Metazoa</taxon>
        <taxon>Ecdysozoa</taxon>
        <taxon>Arthropoda</taxon>
        <taxon>Hexapoda</taxon>
        <taxon>Insecta</taxon>
        <taxon>Pterygota</taxon>
        <taxon>Neoptera</taxon>
        <taxon>Polyneoptera</taxon>
        <taxon>Dictyoptera</taxon>
        <taxon>Blattodea</taxon>
        <taxon>Blaberoidea</taxon>
        <taxon>Blaberidae</taxon>
        <taxon>Diplopterinae</taxon>
        <taxon>Diploptera</taxon>
    </lineage>
</organism>
<dbReference type="EMBL" id="JASPKZ010003868">
    <property type="protein sequence ID" value="KAJ9591408.1"/>
    <property type="molecule type" value="Genomic_DNA"/>
</dbReference>